<evidence type="ECO:0000256" key="8">
    <source>
        <dbReference type="ARBA" id="ARBA00051245"/>
    </source>
</evidence>
<keyword evidence="5" id="KW-0418">Kinase</keyword>
<evidence type="ECO:0000313" key="14">
    <source>
        <dbReference type="EMBL" id="CAK9112931.1"/>
    </source>
</evidence>
<keyword evidence="9" id="KW-0175">Coiled coil</keyword>
<dbReference type="EC" id="2.7.10.2" evidence="2"/>
<keyword evidence="4" id="KW-0547">Nucleotide-binding</keyword>
<evidence type="ECO:0000256" key="2">
    <source>
        <dbReference type="ARBA" id="ARBA00011903"/>
    </source>
</evidence>
<dbReference type="Gene3D" id="3.40.50.300">
    <property type="entry name" value="P-loop containing nucleotide triphosphate hydrolases"/>
    <property type="match status" value="1"/>
</dbReference>
<evidence type="ECO:0000256" key="5">
    <source>
        <dbReference type="ARBA" id="ARBA00022777"/>
    </source>
</evidence>
<dbReference type="InterPro" id="IPR005702">
    <property type="entry name" value="Wzc-like_C"/>
</dbReference>
<reference evidence="14 15" key="1">
    <citation type="submission" date="2024-02" db="EMBL/GenBank/DDBJ databases">
        <authorList>
            <person name="Chen Y."/>
            <person name="Shah S."/>
            <person name="Dougan E. K."/>
            <person name="Thang M."/>
            <person name="Chan C."/>
        </authorList>
    </citation>
    <scope>NUCLEOTIDE SEQUENCE [LARGE SCALE GENOMIC DNA]</scope>
</reference>
<dbReference type="Pfam" id="PF01370">
    <property type="entry name" value="Epimerase"/>
    <property type="match status" value="1"/>
</dbReference>
<feature type="domain" description="AAA" evidence="13">
    <location>
        <begin position="905"/>
        <end position="1026"/>
    </location>
</feature>
<feature type="compositionally biased region" description="Low complexity" evidence="10">
    <location>
        <begin position="333"/>
        <end position="342"/>
    </location>
</feature>
<feature type="transmembrane region" description="Helical" evidence="11">
    <location>
        <begin position="373"/>
        <end position="395"/>
    </location>
</feature>
<feature type="domain" description="NAD-dependent epimerase/dehydratase" evidence="12">
    <location>
        <begin position="12"/>
        <end position="247"/>
    </location>
</feature>
<evidence type="ECO:0000256" key="1">
    <source>
        <dbReference type="ARBA" id="ARBA00007316"/>
    </source>
</evidence>
<dbReference type="Gene3D" id="3.40.50.720">
    <property type="entry name" value="NAD(P)-binding Rossmann-like Domain"/>
    <property type="match status" value="1"/>
</dbReference>
<dbReference type="InterPro" id="IPR050445">
    <property type="entry name" value="Bact_polysacc_biosynth/exp"/>
</dbReference>
<dbReference type="SUPFAM" id="SSF52540">
    <property type="entry name" value="P-loop containing nucleoside triphosphate hydrolases"/>
    <property type="match status" value="1"/>
</dbReference>
<dbReference type="Pfam" id="PF13614">
    <property type="entry name" value="AAA_31"/>
    <property type="match status" value="1"/>
</dbReference>
<evidence type="ECO:0000256" key="10">
    <source>
        <dbReference type="SAM" id="MobiDB-lite"/>
    </source>
</evidence>
<dbReference type="EMBL" id="CAXAMM010044057">
    <property type="protein sequence ID" value="CAK9112931.1"/>
    <property type="molecule type" value="Genomic_DNA"/>
</dbReference>
<dbReference type="PANTHER" id="PTHR32309:SF13">
    <property type="entry name" value="FERRIC ENTEROBACTIN TRANSPORT PROTEIN FEPE"/>
    <property type="match status" value="1"/>
</dbReference>
<organism evidence="14 15">
    <name type="scientific">Durusdinium trenchii</name>
    <dbReference type="NCBI Taxonomy" id="1381693"/>
    <lineage>
        <taxon>Eukaryota</taxon>
        <taxon>Sar</taxon>
        <taxon>Alveolata</taxon>
        <taxon>Dinophyceae</taxon>
        <taxon>Suessiales</taxon>
        <taxon>Symbiodiniaceae</taxon>
        <taxon>Durusdinium</taxon>
    </lineage>
</organism>
<evidence type="ECO:0000256" key="3">
    <source>
        <dbReference type="ARBA" id="ARBA00022679"/>
    </source>
</evidence>
<protein>
    <recommendedName>
        <fullName evidence="2">non-specific protein-tyrosine kinase</fullName>
        <ecNumber evidence="2">2.7.10.2</ecNumber>
    </recommendedName>
</protein>
<feature type="transmembrane region" description="Helical" evidence="11">
    <location>
        <begin position="806"/>
        <end position="827"/>
    </location>
</feature>
<accession>A0ABP0SKK4</accession>
<sequence length="1125" mass="122858">MSKQQRNPGRCLVTGGAGFIGSHLVHRLVHDGGSVRVLDNLCTGHLRNLQDVASRIEFIEGDVLDADTVTRAVEDCDIVFHQAALASVPMSIEQPLATHAACATGTVNVLDAARRAGVRRVVYAGSSSAYGDSPEMPKRESHVPSVLSPYAAAKLAGEYYCESFSHSYDLEVVRLRYFNVFGPRQDPKSPYSAVIPLFVTALLEGRTPRIFGTGEQSRDFVHVDNVVEANMLASRVPGVSGRVYNVASGRTVSVLDLLRQVCDILEVPFQPEFHPARAGDVLHSSADITRIREDLGFEVKTDFEPGLRETVEAYRNEVSAMTPSSSLPPSDAPEPAANAAPATRETEFDFAPLGFHSVSAGRTIDIVRFVISIWKPLAVGGMVGVLLGIAAYLYLGPVYTAGTQVLVSKKASVPINDGEANRYGDRGDHVHLIQTDLIVERAFKSHGLDEVEALAGAYDPLQDVIDGLRVQRSAGRESSFDNILSVEFTHPDKEIAKVVVQSIVDSYRDYLSETREENATELYRVLLKQAEDAASQIQELESEYKSFRDHSPVFLNASPVVTVNGVPTASQSPFEARLASIGKAKNDLVQRRAALRAKIETLDKMLANNVDREVIEFWIVNSMSTGDGKGGGGGPGLATAATPVPQKADLDQQLMDARLLERRLLHVLGEDHTNIRNLRRQIEMLLGFYREQGLTPPKLDRAEGGELPQSADLVTVFRQMLNEQLLELDFQEKDLDAQYEVAIEDAKAASMFEIEDQRFKDEISRHKQQHKQILDQIAAYDVSREQEGYRVKQIAQVRVSRSLMRVIKIVGAFGVLGVVAVFCLAYFREWYDTTLKTVEEVKHATKLGILGNVPLFDEEGAASEERVAGLAPSLRYVHSPGSRDAEAFRSLRTTLLFSVKDGNRVVQLTSSQPGDGKSTVAANLAVAIAQSGKKVLLVDADMRRPTLHALLGLKQEIGLAEVLLGEIDWVNAIQSTSIPGLTLLAAGTAPANPAELLSADKLARLMEAAREEYDLVLIDTPPVLAVSDPCIVSPHADAAMLVVRMAKNHRKTVERSVELLRSHGVRLAGVVVNGFSATGQDEGIDYDSYSCYYTPAPEPAARPRTEVALTQAPKAKSQVMSIHDD</sequence>
<keyword evidence="15" id="KW-1185">Reference proteome</keyword>
<dbReference type="InterPro" id="IPR027417">
    <property type="entry name" value="P-loop_NTPase"/>
</dbReference>
<gene>
    <name evidence="14" type="ORF">SCF082_LOCUS52357</name>
</gene>
<dbReference type="InterPro" id="IPR025669">
    <property type="entry name" value="AAA_dom"/>
</dbReference>
<evidence type="ECO:0000259" key="12">
    <source>
        <dbReference type="Pfam" id="PF01370"/>
    </source>
</evidence>
<keyword evidence="6" id="KW-0067">ATP-binding</keyword>
<evidence type="ECO:0000313" key="15">
    <source>
        <dbReference type="Proteomes" id="UP001642464"/>
    </source>
</evidence>
<keyword evidence="3" id="KW-0808">Transferase</keyword>
<dbReference type="Gene3D" id="3.90.25.10">
    <property type="entry name" value="UDP-galactose 4-epimerase, domain 1"/>
    <property type="match status" value="1"/>
</dbReference>
<dbReference type="Proteomes" id="UP001642464">
    <property type="component" value="Unassembled WGS sequence"/>
</dbReference>
<comment type="similarity">
    <text evidence="1">Belongs to the CpsD/CapB family.</text>
</comment>
<dbReference type="CDD" id="cd05387">
    <property type="entry name" value="BY-kinase"/>
    <property type="match status" value="1"/>
</dbReference>
<dbReference type="PRINTS" id="PR01713">
    <property type="entry name" value="NUCEPIMERASE"/>
</dbReference>
<evidence type="ECO:0000256" key="7">
    <source>
        <dbReference type="ARBA" id="ARBA00023137"/>
    </source>
</evidence>
<name>A0ABP0SKK4_9DINO</name>
<evidence type="ECO:0000256" key="6">
    <source>
        <dbReference type="ARBA" id="ARBA00022840"/>
    </source>
</evidence>
<comment type="caution">
    <text evidence="14">The sequence shown here is derived from an EMBL/GenBank/DDBJ whole genome shotgun (WGS) entry which is preliminary data.</text>
</comment>
<evidence type="ECO:0000259" key="13">
    <source>
        <dbReference type="Pfam" id="PF13614"/>
    </source>
</evidence>
<feature type="coiled-coil region" evidence="9">
    <location>
        <begin position="523"/>
        <end position="550"/>
    </location>
</feature>
<keyword evidence="11" id="KW-1133">Transmembrane helix</keyword>
<keyword evidence="11" id="KW-0472">Membrane</keyword>
<keyword evidence="11" id="KW-0812">Transmembrane</keyword>
<proteinExistence type="inferred from homology"/>
<keyword evidence="7" id="KW-0829">Tyrosine-protein kinase</keyword>
<dbReference type="InterPro" id="IPR001509">
    <property type="entry name" value="Epimerase_deHydtase"/>
</dbReference>
<dbReference type="PANTHER" id="PTHR32309">
    <property type="entry name" value="TYROSINE-PROTEIN KINASE"/>
    <property type="match status" value="1"/>
</dbReference>
<dbReference type="NCBIfam" id="TIGR01007">
    <property type="entry name" value="eps_fam"/>
    <property type="match status" value="1"/>
</dbReference>
<dbReference type="CDD" id="cd05256">
    <property type="entry name" value="UDP_AE_SDR_e"/>
    <property type="match status" value="1"/>
</dbReference>
<feature type="region of interest" description="Disordered" evidence="10">
    <location>
        <begin position="319"/>
        <end position="343"/>
    </location>
</feature>
<evidence type="ECO:0000256" key="4">
    <source>
        <dbReference type="ARBA" id="ARBA00022741"/>
    </source>
</evidence>
<evidence type="ECO:0000256" key="9">
    <source>
        <dbReference type="SAM" id="Coils"/>
    </source>
</evidence>
<evidence type="ECO:0000256" key="11">
    <source>
        <dbReference type="SAM" id="Phobius"/>
    </source>
</evidence>
<comment type="catalytic activity">
    <reaction evidence="8">
        <text>L-tyrosyl-[protein] + ATP = O-phospho-L-tyrosyl-[protein] + ADP + H(+)</text>
        <dbReference type="Rhea" id="RHEA:10596"/>
        <dbReference type="Rhea" id="RHEA-COMP:10136"/>
        <dbReference type="Rhea" id="RHEA-COMP:20101"/>
        <dbReference type="ChEBI" id="CHEBI:15378"/>
        <dbReference type="ChEBI" id="CHEBI:30616"/>
        <dbReference type="ChEBI" id="CHEBI:46858"/>
        <dbReference type="ChEBI" id="CHEBI:61978"/>
        <dbReference type="ChEBI" id="CHEBI:456216"/>
        <dbReference type="EC" id="2.7.10.2"/>
    </reaction>
</comment>
<dbReference type="SUPFAM" id="SSF51735">
    <property type="entry name" value="NAD(P)-binding Rossmann-fold domains"/>
    <property type="match status" value="1"/>
</dbReference>
<dbReference type="InterPro" id="IPR036291">
    <property type="entry name" value="NAD(P)-bd_dom_sf"/>
</dbReference>